<keyword evidence="1" id="KW-1133">Transmembrane helix</keyword>
<dbReference type="EMBL" id="LN856992">
    <property type="protein sequence ID" value="CDP97960.1"/>
    <property type="molecule type" value="Genomic_DNA"/>
</dbReference>
<organism evidence="2">
    <name type="scientific">Brugia malayi</name>
    <name type="common">Filarial nematode worm</name>
    <dbReference type="NCBI Taxonomy" id="6279"/>
    <lineage>
        <taxon>Eukaryota</taxon>
        <taxon>Metazoa</taxon>
        <taxon>Ecdysozoa</taxon>
        <taxon>Nematoda</taxon>
        <taxon>Chromadorea</taxon>
        <taxon>Rhabditida</taxon>
        <taxon>Spirurina</taxon>
        <taxon>Spiruromorpha</taxon>
        <taxon>Filarioidea</taxon>
        <taxon>Onchocercidae</taxon>
        <taxon>Brugia</taxon>
    </lineage>
</organism>
<sequence>MQNAYNTFKGGIKFLHLSRSFIPFSNLLLFINCLNRSLFMLKNMRSSLIRILRLSFLNNTMSLKMAINTKRNLAPERQRWNKDQCHLKKPYFINAILIYKYIVIT</sequence>
<name>A0A0J9XXN7_BRUMA</name>
<evidence type="ECO:0000313" key="3">
    <source>
        <dbReference type="WormBase" id="Bm1412"/>
    </source>
</evidence>
<reference evidence="2" key="2">
    <citation type="submission" date="2012-12" db="EMBL/GenBank/DDBJ databases">
        <authorList>
            <person name="Gao Y.W."/>
            <person name="Fan S.T."/>
            <person name="Sun H.T."/>
            <person name="Wang Z."/>
            <person name="Gao X.L."/>
            <person name="Li Y.G."/>
            <person name="Wang T.C."/>
            <person name="Zhang K."/>
            <person name="Xu W.W."/>
            <person name="Yu Z.J."/>
            <person name="Xia X.Z."/>
        </authorList>
    </citation>
    <scope>NUCLEOTIDE SEQUENCE</scope>
    <source>
        <strain evidence="2">FR3</strain>
    </source>
</reference>
<evidence type="ECO:0000256" key="1">
    <source>
        <dbReference type="SAM" id="Phobius"/>
    </source>
</evidence>
<feature type="transmembrane region" description="Helical" evidence="1">
    <location>
        <begin position="20"/>
        <end position="41"/>
    </location>
</feature>
<gene>
    <name evidence="2 3" type="ORF">Bm1412</name>
    <name evidence="2" type="ORF">BM_Bm1412</name>
</gene>
<protein>
    <submittedName>
        <fullName evidence="2">Bm1412</fullName>
    </submittedName>
</protein>
<dbReference type="AlphaFoldDB" id="A0A0J9XXN7"/>
<reference evidence="2" key="1">
    <citation type="journal article" date="2007" name="Science">
        <title>Draft genome of the filarial nematode parasite Brugia malayi.</title>
        <authorList>
            <person name="Ghedin E."/>
            <person name="Wang S."/>
            <person name="Spiro D."/>
            <person name="Caler E."/>
            <person name="Zhao Q."/>
            <person name="Crabtree J."/>
            <person name="Allen J.E."/>
            <person name="Delcher A.L."/>
            <person name="Guiliano D.B."/>
            <person name="Miranda-Saavedra D."/>
            <person name="Angiuoli S.V."/>
            <person name="Creasy T."/>
            <person name="Amedeo P."/>
            <person name="Haas B."/>
            <person name="El-Sayed N.M."/>
            <person name="Wortman J.R."/>
            <person name="Feldblyum T."/>
            <person name="Tallon L."/>
            <person name="Schatz M."/>
            <person name="Shumway M."/>
            <person name="Koo H."/>
            <person name="Salzberg S.L."/>
            <person name="Schobel S."/>
            <person name="Pertea M."/>
            <person name="Pop M."/>
            <person name="White O."/>
            <person name="Barton G.J."/>
            <person name="Carlow C.K."/>
            <person name="Crawford M.J."/>
            <person name="Daub J."/>
            <person name="Dimmic M.W."/>
            <person name="Estes C.F."/>
            <person name="Foster J.M."/>
            <person name="Ganatra M."/>
            <person name="Gregory W.F."/>
            <person name="Johnson N.M."/>
            <person name="Jin J."/>
            <person name="Komuniecki R."/>
            <person name="Korf I."/>
            <person name="Kumar S."/>
            <person name="Laney S."/>
            <person name="Li B.W."/>
            <person name="Li W."/>
            <person name="Lindblom T.H."/>
            <person name="Lustigman S."/>
            <person name="Ma D."/>
            <person name="Maina C.V."/>
            <person name="Martin D.M."/>
            <person name="McCarter J.P."/>
            <person name="McReynolds L."/>
            <person name="Mitreva M."/>
            <person name="Nutman T.B."/>
            <person name="Parkinson J."/>
            <person name="Peregrin-Alvarez J.M."/>
            <person name="Poole C."/>
            <person name="Ren Q."/>
            <person name="Saunders L."/>
            <person name="Sluder A.E."/>
            <person name="Smith K."/>
            <person name="Stanke M."/>
            <person name="Unnasch T.R."/>
            <person name="Ware J."/>
            <person name="Wei A.D."/>
            <person name="Weil G."/>
            <person name="Williams D.J."/>
            <person name="Zhang Y."/>
            <person name="Williams S.A."/>
            <person name="Fraser-Liggett C."/>
            <person name="Slatko B."/>
            <person name="Blaxter M.L."/>
            <person name="Scott A.L."/>
        </authorList>
    </citation>
    <scope>NUCLEOTIDE SEQUENCE</scope>
    <source>
        <strain evidence="2">FR3</strain>
    </source>
</reference>
<dbReference type="WormBase" id="Bm1412">
    <property type="protein sequence ID" value="BM46438"/>
    <property type="gene ID" value="WBGene00221673"/>
</dbReference>
<keyword evidence="1" id="KW-0812">Transmembrane</keyword>
<keyword evidence="1" id="KW-0472">Membrane</keyword>
<accession>A0A0J9XXN7</accession>
<evidence type="ECO:0000313" key="2">
    <source>
        <dbReference type="EMBL" id="CDP97960.1"/>
    </source>
</evidence>
<proteinExistence type="predicted"/>